<dbReference type="EMBL" id="JFKB01000005">
    <property type="protein sequence ID" value="OSQ48495.1"/>
    <property type="molecule type" value="Genomic_DNA"/>
</dbReference>
<dbReference type="InterPro" id="IPR029033">
    <property type="entry name" value="His_PPase_superfam"/>
</dbReference>
<dbReference type="AlphaFoldDB" id="A0A1Y2LDH5"/>
<dbReference type="CDD" id="cd07067">
    <property type="entry name" value="HP_PGM_like"/>
    <property type="match status" value="1"/>
</dbReference>
<dbReference type="RefSeq" id="WP_085618234.1">
    <property type="nucleotide sequence ID" value="NZ_JFKB01000005.1"/>
</dbReference>
<dbReference type="Proteomes" id="UP000193396">
    <property type="component" value="Unassembled WGS sequence"/>
</dbReference>
<dbReference type="InterPro" id="IPR050275">
    <property type="entry name" value="PGM_Phosphatase"/>
</dbReference>
<keyword evidence="2" id="KW-1185">Reference proteome</keyword>
<dbReference type="STRING" id="1293890.TALK_09680"/>
<organism evidence="1 2">
    <name type="scientific">Thalassospira alkalitolerans</name>
    <dbReference type="NCBI Taxonomy" id="1293890"/>
    <lineage>
        <taxon>Bacteria</taxon>
        <taxon>Pseudomonadati</taxon>
        <taxon>Pseudomonadota</taxon>
        <taxon>Alphaproteobacteria</taxon>
        <taxon>Rhodospirillales</taxon>
        <taxon>Thalassospiraceae</taxon>
        <taxon>Thalassospira</taxon>
    </lineage>
</organism>
<accession>A0A1Y2LDH5</accession>
<dbReference type="PANTHER" id="PTHR48100:SF1">
    <property type="entry name" value="HISTIDINE PHOSPHATASE FAMILY PROTEIN-RELATED"/>
    <property type="match status" value="1"/>
</dbReference>
<evidence type="ECO:0000313" key="1">
    <source>
        <dbReference type="EMBL" id="OSQ48495.1"/>
    </source>
</evidence>
<dbReference type="Pfam" id="PF00300">
    <property type="entry name" value="His_Phos_1"/>
    <property type="match status" value="1"/>
</dbReference>
<dbReference type="OrthoDB" id="9781415at2"/>
<proteinExistence type="predicted"/>
<dbReference type="Gene3D" id="3.40.50.1240">
    <property type="entry name" value="Phosphoglycerate mutase-like"/>
    <property type="match status" value="1"/>
</dbReference>
<dbReference type="SMART" id="SM00855">
    <property type="entry name" value="PGAM"/>
    <property type="match status" value="1"/>
</dbReference>
<protein>
    <submittedName>
        <fullName evidence="1">Phosphoglycerate mutase</fullName>
    </submittedName>
</protein>
<dbReference type="GO" id="GO:0005737">
    <property type="term" value="C:cytoplasm"/>
    <property type="evidence" value="ECO:0007669"/>
    <property type="project" value="TreeGrafter"/>
</dbReference>
<reference evidence="1 2" key="1">
    <citation type="submission" date="2014-03" db="EMBL/GenBank/DDBJ databases">
        <title>The draft genome sequence of Thalassospira alkalitolerans JCM 18968.</title>
        <authorList>
            <person name="Lai Q."/>
            <person name="Shao Z."/>
        </authorList>
    </citation>
    <scope>NUCLEOTIDE SEQUENCE [LARGE SCALE GENOMIC DNA]</scope>
    <source>
        <strain evidence="1 2">JCM 18968</strain>
    </source>
</reference>
<sequence length="212" mass="24043">MIRFHFALLRHGVTAWNAEKRIQGRSDIALLPETIGEYRQLRLPEKWQSIPWKVSPLIRTIQTATALGITGITPDEHWIEMNWGEWEGEKLADLRRRWGAEIQANEDRGWDFRPDGGESPRDVLARVKIALAQHNDGHKDDRDDDDHGDFGVVTHKGVIRAVYAAACGWNMMGKSPDKLDWKAMHVFSWSDTDGLGMVALNQPLIAKDGTGR</sequence>
<dbReference type="PANTHER" id="PTHR48100">
    <property type="entry name" value="BROAD-SPECIFICITY PHOSPHATASE YOR283W-RELATED"/>
    <property type="match status" value="1"/>
</dbReference>
<gene>
    <name evidence="1" type="ORF">TALK_09680</name>
</gene>
<evidence type="ECO:0000313" key="2">
    <source>
        <dbReference type="Proteomes" id="UP000193396"/>
    </source>
</evidence>
<dbReference type="GO" id="GO:0016791">
    <property type="term" value="F:phosphatase activity"/>
    <property type="evidence" value="ECO:0007669"/>
    <property type="project" value="TreeGrafter"/>
</dbReference>
<dbReference type="SUPFAM" id="SSF53254">
    <property type="entry name" value="Phosphoglycerate mutase-like"/>
    <property type="match status" value="1"/>
</dbReference>
<name>A0A1Y2LDH5_9PROT</name>
<dbReference type="InterPro" id="IPR013078">
    <property type="entry name" value="His_Pase_superF_clade-1"/>
</dbReference>
<comment type="caution">
    <text evidence="1">The sequence shown here is derived from an EMBL/GenBank/DDBJ whole genome shotgun (WGS) entry which is preliminary data.</text>
</comment>